<feature type="non-terminal residue" evidence="4">
    <location>
        <position position="262"/>
    </location>
</feature>
<keyword evidence="5" id="KW-1185">Reference proteome</keyword>
<dbReference type="InterPro" id="IPR008501">
    <property type="entry name" value="THOC7/Mft1"/>
</dbReference>
<feature type="non-terminal residue" evidence="4">
    <location>
        <position position="1"/>
    </location>
</feature>
<evidence type="ECO:0000256" key="2">
    <source>
        <dbReference type="ARBA" id="ARBA00023242"/>
    </source>
</evidence>
<dbReference type="Proteomes" id="UP000799772">
    <property type="component" value="Unassembled WGS sequence"/>
</dbReference>
<gene>
    <name evidence="4" type="ORF">NA57DRAFT_22450</name>
</gene>
<sequence>HHQTRLSNVETRPYMRVARRVLASDSLIYTTPIAYPTPPQDASAVDEEAAAQQTLREQQADSRTQWRQEFQLDLLALESSMARIQLLSRTNVKERERYEASKLKIKTTAVSTKDTTVEYRKQLEEAQNTLALRKTYDERTEKITGNRMLKPRDDQQAALDRLKVENEALGGETRSYAQTWAERRDQFGKIVEEGRQMLRLIRDEKEEAERKEGMEGVSDGEASRPGTPTLGSGGVTPAHPSQEVDAGGATPLRPLPNDLLAP</sequence>
<evidence type="ECO:0000256" key="1">
    <source>
        <dbReference type="ARBA" id="ARBA00004123"/>
    </source>
</evidence>
<feature type="compositionally biased region" description="Basic and acidic residues" evidence="3">
    <location>
        <begin position="203"/>
        <end position="214"/>
    </location>
</feature>
<protein>
    <submittedName>
        <fullName evidence="4">Uncharacterized protein</fullName>
    </submittedName>
</protein>
<evidence type="ECO:0000256" key="3">
    <source>
        <dbReference type="SAM" id="MobiDB-lite"/>
    </source>
</evidence>
<reference evidence="4" key="1">
    <citation type="journal article" date="2020" name="Stud. Mycol.">
        <title>101 Dothideomycetes genomes: a test case for predicting lifestyles and emergence of pathogens.</title>
        <authorList>
            <person name="Haridas S."/>
            <person name="Albert R."/>
            <person name="Binder M."/>
            <person name="Bloem J."/>
            <person name="Labutti K."/>
            <person name="Salamov A."/>
            <person name="Andreopoulos B."/>
            <person name="Baker S."/>
            <person name="Barry K."/>
            <person name="Bills G."/>
            <person name="Bluhm B."/>
            <person name="Cannon C."/>
            <person name="Castanera R."/>
            <person name="Culley D."/>
            <person name="Daum C."/>
            <person name="Ezra D."/>
            <person name="Gonzalez J."/>
            <person name="Henrissat B."/>
            <person name="Kuo A."/>
            <person name="Liang C."/>
            <person name="Lipzen A."/>
            <person name="Lutzoni F."/>
            <person name="Magnuson J."/>
            <person name="Mondo S."/>
            <person name="Nolan M."/>
            <person name="Ohm R."/>
            <person name="Pangilinan J."/>
            <person name="Park H.-J."/>
            <person name="Ramirez L."/>
            <person name="Alfaro M."/>
            <person name="Sun H."/>
            <person name="Tritt A."/>
            <person name="Yoshinaga Y."/>
            <person name="Zwiers L.-H."/>
            <person name="Turgeon B."/>
            <person name="Goodwin S."/>
            <person name="Spatafora J."/>
            <person name="Crous P."/>
            <person name="Grigoriev I."/>
        </authorList>
    </citation>
    <scope>NUCLEOTIDE SEQUENCE</scope>
    <source>
        <strain evidence="4">CBS 133067</strain>
    </source>
</reference>
<evidence type="ECO:0000313" key="5">
    <source>
        <dbReference type="Proteomes" id="UP000799772"/>
    </source>
</evidence>
<organism evidence="4 5">
    <name type="scientific">Rhizodiscina lignyota</name>
    <dbReference type="NCBI Taxonomy" id="1504668"/>
    <lineage>
        <taxon>Eukaryota</taxon>
        <taxon>Fungi</taxon>
        <taxon>Dikarya</taxon>
        <taxon>Ascomycota</taxon>
        <taxon>Pezizomycotina</taxon>
        <taxon>Dothideomycetes</taxon>
        <taxon>Pleosporomycetidae</taxon>
        <taxon>Aulographales</taxon>
        <taxon>Rhizodiscinaceae</taxon>
        <taxon>Rhizodiscina</taxon>
    </lineage>
</organism>
<feature type="region of interest" description="Disordered" evidence="3">
    <location>
        <begin position="203"/>
        <end position="262"/>
    </location>
</feature>
<keyword evidence="2" id="KW-0539">Nucleus</keyword>
<dbReference type="GO" id="GO:0006397">
    <property type="term" value="P:mRNA processing"/>
    <property type="evidence" value="ECO:0007669"/>
    <property type="project" value="InterPro"/>
</dbReference>
<comment type="subcellular location">
    <subcellularLocation>
        <location evidence="1">Nucleus</location>
    </subcellularLocation>
</comment>
<dbReference type="EMBL" id="ML978123">
    <property type="protein sequence ID" value="KAF2101642.1"/>
    <property type="molecule type" value="Genomic_DNA"/>
</dbReference>
<proteinExistence type="predicted"/>
<name>A0A9P4ING5_9PEZI</name>
<accession>A0A9P4ING5</accession>
<dbReference type="Pfam" id="PF05615">
    <property type="entry name" value="THOC7"/>
    <property type="match status" value="1"/>
</dbReference>
<dbReference type="AlphaFoldDB" id="A0A9P4ING5"/>
<dbReference type="GO" id="GO:0000445">
    <property type="term" value="C:THO complex part of transcription export complex"/>
    <property type="evidence" value="ECO:0007669"/>
    <property type="project" value="InterPro"/>
</dbReference>
<evidence type="ECO:0000313" key="4">
    <source>
        <dbReference type="EMBL" id="KAF2101642.1"/>
    </source>
</evidence>
<comment type="caution">
    <text evidence="4">The sequence shown here is derived from an EMBL/GenBank/DDBJ whole genome shotgun (WGS) entry which is preliminary data.</text>
</comment>
<dbReference type="OrthoDB" id="205166at2759"/>